<evidence type="ECO:0000256" key="3">
    <source>
        <dbReference type="ARBA" id="ARBA00022705"/>
    </source>
</evidence>
<feature type="compositionally biased region" description="Low complexity" evidence="8">
    <location>
        <begin position="302"/>
        <end position="313"/>
    </location>
</feature>
<keyword evidence="6" id="KW-0862">Zinc</keyword>
<dbReference type="GO" id="GO:0003697">
    <property type="term" value="F:single-stranded DNA binding"/>
    <property type="evidence" value="ECO:0007669"/>
    <property type="project" value="InterPro"/>
</dbReference>
<comment type="similarity">
    <text evidence="2">Belongs to the MCM10 family.</text>
</comment>
<name>A0A0P1ALZ8_PLAHL</name>
<evidence type="ECO:0000256" key="1">
    <source>
        <dbReference type="ARBA" id="ARBA00004123"/>
    </source>
</evidence>
<dbReference type="OrthoDB" id="273123at2759"/>
<dbReference type="Pfam" id="PF22379">
    <property type="entry name" value="OB_MCM10"/>
    <property type="match status" value="1"/>
</dbReference>
<dbReference type="EMBL" id="CCYD01000610">
    <property type="protein sequence ID" value="CEG41780.1"/>
    <property type="molecule type" value="Genomic_DNA"/>
</dbReference>
<keyword evidence="7" id="KW-0539">Nucleus</keyword>
<evidence type="ECO:0000256" key="5">
    <source>
        <dbReference type="ARBA" id="ARBA00022771"/>
    </source>
</evidence>
<dbReference type="PANTHER" id="PTHR13454:SF11">
    <property type="entry name" value="PROTEIN MCM10 HOMOLOG"/>
    <property type="match status" value="1"/>
</dbReference>
<evidence type="ECO:0000313" key="11">
    <source>
        <dbReference type="EMBL" id="CEG41780.1"/>
    </source>
</evidence>
<keyword evidence="5" id="KW-0863">Zinc-finger</keyword>
<dbReference type="GO" id="GO:0008270">
    <property type="term" value="F:zinc ion binding"/>
    <property type="evidence" value="ECO:0007669"/>
    <property type="project" value="UniProtKB-KW"/>
</dbReference>
<comment type="subcellular location">
    <subcellularLocation>
        <location evidence="1">Nucleus</location>
    </subcellularLocation>
</comment>
<feature type="compositionally biased region" description="Polar residues" evidence="8">
    <location>
        <begin position="39"/>
        <end position="54"/>
    </location>
</feature>
<organism evidence="11 12">
    <name type="scientific">Plasmopara halstedii</name>
    <name type="common">Downy mildew of sunflower</name>
    <dbReference type="NCBI Taxonomy" id="4781"/>
    <lineage>
        <taxon>Eukaryota</taxon>
        <taxon>Sar</taxon>
        <taxon>Stramenopiles</taxon>
        <taxon>Oomycota</taxon>
        <taxon>Peronosporomycetes</taxon>
        <taxon>Peronosporales</taxon>
        <taxon>Peronosporaceae</taxon>
        <taxon>Plasmopara</taxon>
    </lineage>
</organism>
<evidence type="ECO:0000259" key="9">
    <source>
        <dbReference type="Pfam" id="PF09329"/>
    </source>
</evidence>
<dbReference type="STRING" id="4781.A0A0P1ALZ8"/>
<evidence type="ECO:0000256" key="4">
    <source>
        <dbReference type="ARBA" id="ARBA00022723"/>
    </source>
</evidence>
<proteinExistence type="inferred from homology"/>
<feature type="region of interest" description="Disordered" evidence="8">
    <location>
        <begin position="39"/>
        <end position="60"/>
    </location>
</feature>
<dbReference type="GeneID" id="36407163"/>
<dbReference type="AlphaFoldDB" id="A0A0P1ALZ8"/>
<dbReference type="GO" id="GO:0003688">
    <property type="term" value="F:DNA replication origin binding"/>
    <property type="evidence" value="ECO:0007669"/>
    <property type="project" value="TreeGrafter"/>
</dbReference>
<dbReference type="InterPro" id="IPR040184">
    <property type="entry name" value="Mcm10"/>
</dbReference>
<evidence type="ECO:0000256" key="2">
    <source>
        <dbReference type="ARBA" id="ARBA00009679"/>
    </source>
</evidence>
<evidence type="ECO:0000256" key="6">
    <source>
        <dbReference type="ARBA" id="ARBA00022833"/>
    </source>
</evidence>
<reference evidence="12" key="1">
    <citation type="submission" date="2014-09" db="EMBL/GenBank/DDBJ databases">
        <authorList>
            <person name="Sharma Rahul"/>
            <person name="Thines Marco"/>
        </authorList>
    </citation>
    <scope>NUCLEOTIDE SEQUENCE [LARGE SCALE GENOMIC DNA]</scope>
</reference>
<dbReference type="PANTHER" id="PTHR13454">
    <property type="entry name" value="PROTEIN MCM10 HOMOLOG"/>
    <property type="match status" value="1"/>
</dbReference>
<protein>
    <submittedName>
        <fullName evidence="11">Mcm10-like protein</fullName>
    </submittedName>
</protein>
<feature type="domain" description="MCM10 OB-fold" evidence="10">
    <location>
        <begin position="99"/>
        <end position="226"/>
    </location>
</feature>
<keyword evidence="3" id="KW-0235">DNA replication</keyword>
<keyword evidence="4" id="KW-0479">Metal-binding</keyword>
<sequence length="420" mass="46503">MSDNQTKDTSGPLAETPQGWNWLGLSQTIRNNNTAKLNRSASVHNHRNTAPSNNKSKRPLLHNELLTYTQLKHTKPKTIFTATDRKQSVKINTEVVEEFSALRITNRTISAEVLREEMEGRKFIKLSLMDCAPKETFTNKEVDWVTIGVLVRKTLSKPATNGSTFMVWALSDLDGTELGIFLFGDAYVTHWKESTGSIVAILNATLLPASEKNKFAFKVTQPTEIVTLGKAMDFGICKGKTSGEARCRLAINKAKTQYCLHHIAVNFMEAGKGRQQLNNSTGSLRKSLFAGLSKPKNLSAGVYSSASSNSGNSRWDQNISRKRKRNDTTTGGLIVPTVIVASGAVVQQRDKQFDHFVKVRGENQQSSLSLMDQLRQPPSSMKSKRVRLIEGSASARVPSSRAQKIVSVWLRSTISTIQVH</sequence>
<dbReference type="GO" id="GO:0043596">
    <property type="term" value="C:nuclear replication fork"/>
    <property type="evidence" value="ECO:0007669"/>
    <property type="project" value="TreeGrafter"/>
</dbReference>
<feature type="domain" description="Zinc finger Mcm10/DnaG-type" evidence="9">
    <location>
        <begin position="229"/>
        <end position="270"/>
    </location>
</feature>
<keyword evidence="12" id="KW-1185">Reference proteome</keyword>
<dbReference type="Gene3D" id="2.40.50.140">
    <property type="entry name" value="Nucleic acid-binding proteins"/>
    <property type="match status" value="1"/>
</dbReference>
<accession>A0A0P1ALZ8</accession>
<dbReference type="OMA" id="IAANFMQ"/>
<dbReference type="InterPro" id="IPR055065">
    <property type="entry name" value="OB_MCM10"/>
</dbReference>
<evidence type="ECO:0000256" key="8">
    <source>
        <dbReference type="SAM" id="MobiDB-lite"/>
    </source>
</evidence>
<dbReference type="Proteomes" id="UP000054928">
    <property type="component" value="Unassembled WGS sequence"/>
</dbReference>
<dbReference type="InterPro" id="IPR012340">
    <property type="entry name" value="NA-bd_OB-fold"/>
</dbReference>
<dbReference type="Pfam" id="PF09329">
    <property type="entry name" value="zf-primase"/>
    <property type="match status" value="1"/>
</dbReference>
<dbReference type="InterPro" id="IPR015408">
    <property type="entry name" value="Znf_Mcm10/DnaG"/>
</dbReference>
<evidence type="ECO:0000259" key="10">
    <source>
        <dbReference type="Pfam" id="PF22379"/>
    </source>
</evidence>
<evidence type="ECO:0000313" key="12">
    <source>
        <dbReference type="Proteomes" id="UP000054928"/>
    </source>
</evidence>
<evidence type="ECO:0000256" key="7">
    <source>
        <dbReference type="ARBA" id="ARBA00023242"/>
    </source>
</evidence>
<feature type="region of interest" description="Disordered" evidence="8">
    <location>
        <begin position="302"/>
        <end position="328"/>
    </location>
</feature>
<dbReference type="GO" id="GO:0006270">
    <property type="term" value="P:DNA replication initiation"/>
    <property type="evidence" value="ECO:0007669"/>
    <property type="project" value="InterPro"/>
</dbReference>
<dbReference type="RefSeq" id="XP_024578149.1">
    <property type="nucleotide sequence ID" value="XM_024727587.1"/>
</dbReference>